<evidence type="ECO:0000313" key="4">
    <source>
        <dbReference type="Proteomes" id="UP000800092"/>
    </source>
</evidence>
<dbReference type="GO" id="GO:0016491">
    <property type="term" value="F:oxidoreductase activity"/>
    <property type="evidence" value="ECO:0007669"/>
    <property type="project" value="InterPro"/>
</dbReference>
<name>A0A6A6H571_VIRVR</name>
<dbReference type="GO" id="GO:0006629">
    <property type="term" value="P:lipid metabolic process"/>
    <property type="evidence" value="ECO:0007669"/>
    <property type="project" value="InterPro"/>
</dbReference>
<evidence type="ECO:0000259" key="2">
    <source>
        <dbReference type="Pfam" id="PF00487"/>
    </source>
</evidence>
<accession>A0A6A6H571</accession>
<dbReference type="EMBL" id="ML991810">
    <property type="protein sequence ID" value="KAF2233029.1"/>
    <property type="molecule type" value="Genomic_DNA"/>
</dbReference>
<proteinExistence type="predicted"/>
<dbReference type="AlphaFoldDB" id="A0A6A6H571"/>
<organism evidence="3 4">
    <name type="scientific">Viridothelium virens</name>
    <name type="common">Speckled blister lichen</name>
    <name type="synonym">Trypethelium virens</name>
    <dbReference type="NCBI Taxonomy" id="1048519"/>
    <lineage>
        <taxon>Eukaryota</taxon>
        <taxon>Fungi</taxon>
        <taxon>Dikarya</taxon>
        <taxon>Ascomycota</taxon>
        <taxon>Pezizomycotina</taxon>
        <taxon>Dothideomycetes</taxon>
        <taxon>Dothideomycetes incertae sedis</taxon>
        <taxon>Trypetheliales</taxon>
        <taxon>Trypetheliaceae</taxon>
        <taxon>Viridothelium</taxon>
    </lineage>
</organism>
<feature type="transmembrane region" description="Helical" evidence="1">
    <location>
        <begin position="46"/>
        <end position="68"/>
    </location>
</feature>
<dbReference type="Proteomes" id="UP000800092">
    <property type="component" value="Unassembled WGS sequence"/>
</dbReference>
<keyword evidence="1" id="KW-0472">Membrane</keyword>
<gene>
    <name evidence="3" type="ORF">EV356DRAFT_524871</name>
</gene>
<feature type="domain" description="Fatty acid desaturase" evidence="2">
    <location>
        <begin position="74"/>
        <end position="344"/>
    </location>
</feature>
<dbReference type="InterPro" id="IPR005804">
    <property type="entry name" value="FA_desaturase_dom"/>
</dbReference>
<sequence>MALNYNSHPAEVAAKDGPSDIRIDELKKAIPPRCFKSSYIRSSFSLFQDMALAILIMRAAFLFVPQIQSVPVRWLAWAFYGWIEGLIFTGLWVLAHECGHGALFPSKYMNNFFGFVLHSALMVPYFSWQSTHRRHHLYANNMNFDHNYVPPRESEYFKTLWSKVQRVEDLAEDVPAQLLGMPTYLLTNITASPTSLHRPKSKRWLGNGHLDPTGSLFRPEEAYLVLCSDLGLVAMAAALYFTGRQIGSGTTMLLYLQPYFWVNHWFVAITYLHHTHPDLPKYEPEAWNFVKGATATVDREFGPIGRYLFHGIIEFHVVHHLFPHIPFYHREEATQAIIPVLGDAYHCDKDRRFLPGLWESFTKCQYVEADEATSPKDQALWYKSGPSPPPEYSMTRKGWLLKIW</sequence>
<feature type="transmembrane region" description="Helical" evidence="1">
    <location>
        <begin position="74"/>
        <end position="96"/>
    </location>
</feature>
<keyword evidence="1" id="KW-1133">Transmembrane helix</keyword>
<keyword evidence="1" id="KW-0812">Transmembrane</keyword>
<dbReference type="OrthoDB" id="1461976at2759"/>
<evidence type="ECO:0000256" key="1">
    <source>
        <dbReference type="SAM" id="Phobius"/>
    </source>
</evidence>
<dbReference type="Pfam" id="PF00487">
    <property type="entry name" value="FA_desaturase"/>
    <property type="match status" value="1"/>
</dbReference>
<dbReference type="InterPro" id="IPR012171">
    <property type="entry name" value="Fatty_acid_desaturase"/>
</dbReference>
<protein>
    <submittedName>
        <fullName evidence="3">Delta-12 fatty acid desaturas-like protein</fullName>
    </submittedName>
</protein>
<dbReference type="CDD" id="cd03507">
    <property type="entry name" value="Delta12-FADS-like"/>
    <property type="match status" value="1"/>
</dbReference>
<dbReference type="PANTHER" id="PTHR32100">
    <property type="entry name" value="OMEGA-6 FATTY ACID DESATURASE, CHLOROPLASTIC"/>
    <property type="match status" value="1"/>
</dbReference>
<feature type="transmembrane region" description="Helical" evidence="1">
    <location>
        <begin position="108"/>
        <end position="128"/>
    </location>
</feature>
<reference evidence="3" key="1">
    <citation type="journal article" date="2020" name="Stud. Mycol.">
        <title>101 Dothideomycetes genomes: a test case for predicting lifestyles and emergence of pathogens.</title>
        <authorList>
            <person name="Haridas S."/>
            <person name="Albert R."/>
            <person name="Binder M."/>
            <person name="Bloem J."/>
            <person name="Labutti K."/>
            <person name="Salamov A."/>
            <person name="Andreopoulos B."/>
            <person name="Baker S."/>
            <person name="Barry K."/>
            <person name="Bills G."/>
            <person name="Bluhm B."/>
            <person name="Cannon C."/>
            <person name="Castanera R."/>
            <person name="Culley D."/>
            <person name="Daum C."/>
            <person name="Ezra D."/>
            <person name="Gonzalez J."/>
            <person name="Henrissat B."/>
            <person name="Kuo A."/>
            <person name="Liang C."/>
            <person name="Lipzen A."/>
            <person name="Lutzoni F."/>
            <person name="Magnuson J."/>
            <person name="Mondo S."/>
            <person name="Nolan M."/>
            <person name="Ohm R."/>
            <person name="Pangilinan J."/>
            <person name="Park H.-J."/>
            <person name="Ramirez L."/>
            <person name="Alfaro M."/>
            <person name="Sun H."/>
            <person name="Tritt A."/>
            <person name="Yoshinaga Y."/>
            <person name="Zwiers L.-H."/>
            <person name="Turgeon B."/>
            <person name="Goodwin S."/>
            <person name="Spatafora J."/>
            <person name="Crous P."/>
            <person name="Grigoriev I."/>
        </authorList>
    </citation>
    <scope>NUCLEOTIDE SEQUENCE</scope>
    <source>
        <strain evidence="3">Tuck. ex Michener</strain>
    </source>
</reference>
<keyword evidence="4" id="KW-1185">Reference proteome</keyword>
<evidence type="ECO:0000313" key="3">
    <source>
        <dbReference type="EMBL" id="KAF2233029.1"/>
    </source>
</evidence>